<proteinExistence type="predicted"/>
<accession>A0A401TLV8</accession>
<organism evidence="2 3">
    <name type="scientific">Chiloscyllium punctatum</name>
    <name type="common">Brownbanded bambooshark</name>
    <name type="synonym">Hemiscyllium punctatum</name>
    <dbReference type="NCBI Taxonomy" id="137246"/>
    <lineage>
        <taxon>Eukaryota</taxon>
        <taxon>Metazoa</taxon>
        <taxon>Chordata</taxon>
        <taxon>Craniata</taxon>
        <taxon>Vertebrata</taxon>
        <taxon>Chondrichthyes</taxon>
        <taxon>Elasmobranchii</taxon>
        <taxon>Galeomorphii</taxon>
        <taxon>Galeoidea</taxon>
        <taxon>Orectolobiformes</taxon>
        <taxon>Hemiscylliidae</taxon>
        <taxon>Chiloscyllium</taxon>
    </lineage>
</organism>
<feature type="non-terminal residue" evidence="2">
    <location>
        <position position="46"/>
    </location>
</feature>
<evidence type="ECO:0000313" key="2">
    <source>
        <dbReference type="EMBL" id="GCC43609.1"/>
    </source>
</evidence>
<protein>
    <recommendedName>
        <fullName evidence="4">Ataxin-2 C-terminal domain-containing protein</fullName>
    </recommendedName>
</protein>
<reference evidence="2 3" key="1">
    <citation type="journal article" date="2018" name="Nat. Ecol. Evol.">
        <title>Shark genomes provide insights into elasmobranch evolution and the origin of vertebrates.</title>
        <authorList>
            <person name="Hara Y"/>
            <person name="Yamaguchi K"/>
            <person name="Onimaru K"/>
            <person name="Kadota M"/>
            <person name="Koyanagi M"/>
            <person name="Keeley SD"/>
            <person name="Tatsumi K"/>
            <person name="Tanaka K"/>
            <person name="Motone F"/>
            <person name="Kageyama Y"/>
            <person name="Nozu R"/>
            <person name="Adachi N"/>
            <person name="Nishimura O"/>
            <person name="Nakagawa R"/>
            <person name="Tanegashima C"/>
            <person name="Kiyatake I"/>
            <person name="Matsumoto R"/>
            <person name="Murakumo K"/>
            <person name="Nishida K"/>
            <person name="Terakita A"/>
            <person name="Kuratani S"/>
            <person name="Sato K"/>
            <person name="Hyodo S Kuraku.S."/>
        </authorList>
    </citation>
    <scope>NUCLEOTIDE SEQUENCE [LARGE SCALE GENOMIC DNA]</scope>
</reference>
<sequence length="46" mass="4878">MYVSAGVPQPYTHTAPLHHHTAHPQPATTPTGSQQQSQHAAPSPVQ</sequence>
<feature type="compositionally biased region" description="Low complexity" evidence="1">
    <location>
        <begin position="23"/>
        <end position="38"/>
    </location>
</feature>
<dbReference type="AlphaFoldDB" id="A0A401TLV8"/>
<feature type="region of interest" description="Disordered" evidence="1">
    <location>
        <begin position="1"/>
        <end position="46"/>
    </location>
</feature>
<gene>
    <name evidence="2" type="ORF">chiPu_0027385</name>
</gene>
<keyword evidence="3" id="KW-1185">Reference proteome</keyword>
<evidence type="ECO:0000313" key="3">
    <source>
        <dbReference type="Proteomes" id="UP000287033"/>
    </source>
</evidence>
<comment type="caution">
    <text evidence="2">The sequence shown here is derived from an EMBL/GenBank/DDBJ whole genome shotgun (WGS) entry which is preliminary data.</text>
</comment>
<evidence type="ECO:0008006" key="4">
    <source>
        <dbReference type="Google" id="ProtNLM"/>
    </source>
</evidence>
<dbReference type="EMBL" id="BEZZ01102483">
    <property type="protein sequence ID" value="GCC43609.1"/>
    <property type="molecule type" value="Genomic_DNA"/>
</dbReference>
<dbReference type="Proteomes" id="UP000287033">
    <property type="component" value="Unassembled WGS sequence"/>
</dbReference>
<evidence type="ECO:0000256" key="1">
    <source>
        <dbReference type="SAM" id="MobiDB-lite"/>
    </source>
</evidence>
<name>A0A401TLV8_CHIPU</name>